<keyword evidence="4" id="KW-1185">Reference proteome</keyword>
<evidence type="ECO:0000256" key="1">
    <source>
        <dbReference type="SAM" id="Coils"/>
    </source>
</evidence>
<protein>
    <recommendedName>
        <fullName evidence="5">t-SNARE coiled-coil homology domain-containing protein</fullName>
    </recommendedName>
</protein>
<feature type="compositionally biased region" description="Basic and acidic residues" evidence="2">
    <location>
        <begin position="142"/>
        <end position="159"/>
    </location>
</feature>
<evidence type="ECO:0000313" key="3">
    <source>
        <dbReference type="EMBL" id="KAJ1158096.1"/>
    </source>
</evidence>
<evidence type="ECO:0000313" key="4">
    <source>
        <dbReference type="Proteomes" id="UP001066276"/>
    </source>
</evidence>
<gene>
    <name evidence="3" type="ORF">NDU88_010790</name>
</gene>
<reference evidence="3" key="1">
    <citation type="journal article" date="2022" name="bioRxiv">
        <title>Sequencing and chromosome-scale assembly of the giantPleurodeles waltlgenome.</title>
        <authorList>
            <person name="Brown T."/>
            <person name="Elewa A."/>
            <person name="Iarovenko S."/>
            <person name="Subramanian E."/>
            <person name="Araus A.J."/>
            <person name="Petzold A."/>
            <person name="Susuki M."/>
            <person name="Suzuki K.-i.T."/>
            <person name="Hayashi T."/>
            <person name="Toyoda A."/>
            <person name="Oliveira C."/>
            <person name="Osipova E."/>
            <person name="Leigh N.D."/>
            <person name="Simon A."/>
            <person name="Yun M.H."/>
        </authorList>
    </citation>
    <scope>NUCLEOTIDE SEQUENCE</scope>
    <source>
        <strain evidence="3">20211129_DDA</strain>
        <tissue evidence="3">Liver</tissue>
    </source>
</reference>
<accession>A0AAV7S2E0</accession>
<evidence type="ECO:0008006" key="5">
    <source>
        <dbReference type="Google" id="ProtNLM"/>
    </source>
</evidence>
<feature type="region of interest" description="Disordered" evidence="2">
    <location>
        <begin position="142"/>
        <end position="179"/>
    </location>
</feature>
<feature type="coiled-coil region" evidence="1">
    <location>
        <begin position="33"/>
        <end position="60"/>
    </location>
</feature>
<evidence type="ECO:0000256" key="2">
    <source>
        <dbReference type="SAM" id="MobiDB-lite"/>
    </source>
</evidence>
<dbReference type="Proteomes" id="UP001066276">
    <property type="component" value="Chromosome 5"/>
</dbReference>
<sequence>MHTSLTAIDGKLGSLTRHMEYMTGRIDAQWTRLNDVEQRVSDIEDANVQQEKSLREVKLELHKLSLRTRIRGGTYRDVGAASFQHGGPRVRTGGDPELRGTAAACRHSLAGRSTLNSLGQRAARGRGAEHRVVGARPRLERRAAPNKGERNVALRRAGEPDEEEDSTATPDRERAGDIFAATLVCPAAKRD</sequence>
<proteinExistence type="predicted"/>
<organism evidence="3 4">
    <name type="scientific">Pleurodeles waltl</name>
    <name type="common">Iberian ribbed newt</name>
    <dbReference type="NCBI Taxonomy" id="8319"/>
    <lineage>
        <taxon>Eukaryota</taxon>
        <taxon>Metazoa</taxon>
        <taxon>Chordata</taxon>
        <taxon>Craniata</taxon>
        <taxon>Vertebrata</taxon>
        <taxon>Euteleostomi</taxon>
        <taxon>Amphibia</taxon>
        <taxon>Batrachia</taxon>
        <taxon>Caudata</taxon>
        <taxon>Salamandroidea</taxon>
        <taxon>Salamandridae</taxon>
        <taxon>Pleurodelinae</taxon>
        <taxon>Pleurodeles</taxon>
    </lineage>
</organism>
<dbReference type="EMBL" id="JANPWB010000009">
    <property type="protein sequence ID" value="KAJ1158096.1"/>
    <property type="molecule type" value="Genomic_DNA"/>
</dbReference>
<comment type="caution">
    <text evidence="3">The sequence shown here is derived from an EMBL/GenBank/DDBJ whole genome shotgun (WGS) entry which is preliminary data.</text>
</comment>
<name>A0AAV7S2E0_PLEWA</name>
<keyword evidence="1" id="KW-0175">Coiled coil</keyword>
<dbReference type="AlphaFoldDB" id="A0AAV7S2E0"/>